<dbReference type="RefSeq" id="WP_077836161.1">
    <property type="nucleotide sequence ID" value="NZ_CP096983.1"/>
</dbReference>
<dbReference type="AlphaFoldDB" id="A0A1S8L3J1"/>
<dbReference type="EMBL" id="CP096983">
    <property type="protein sequence ID" value="URZ09570.1"/>
    <property type="molecule type" value="Genomic_DNA"/>
</dbReference>
<accession>A0A1S8L3J1</accession>
<proteinExistence type="predicted"/>
<dbReference type="KEGG" id="crw:CROST_002510"/>
<protein>
    <submittedName>
        <fullName evidence="1">Uncharacterized protein</fullName>
    </submittedName>
</protein>
<dbReference type="Proteomes" id="UP000190951">
    <property type="component" value="Chromosome"/>
</dbReference>
<evidence type="ECO:0000313" key="2">
    <source>
        <dbReference type="Proteomes" id="UP000190951"/>
    </source>
</evidence>
<organism evidence="1 2">
    <name type="scientific">Clostridium felsineum</name>
    <dbReference type="NCBI Taxonomy" id="36839"/>
    <lineage>
        <taxon>Bacteria</taxon>
        <taxon>Bacillati</taxon>
        <taxon>Bacillota</taxon>
        <taxon>Clostridia</taxon>
        <taxon>Eubacteriales</taxon>
        <taxon>Clostridiaceae</taxon>
        <taxon>Clostridium</taxon>
    </lineage>
</organism>
<sequence length="76" mass="9025">MSKKAYMKEAAEELGLTEYQLRRRAKEHSIPFLMSGKRYIFDVELCKEFLKNEALKNAKIIEPIKQYGVIRRIECE</sequence>
<keyword evidence="2" id="KW-1185">Reference proteome</keyword>
<gene>
    <name evidence="1" type="ORF">CROST_002510</name>
</gene>
<evidence type="ECO:0000313" key="1">
    <source>
        <dbReference type="EMBL" id="URZ09570.1"/>
    </source>
</evidence>
<reference evidence="1 2" key="1">
    <citation type="submission" date="2022-04" db="EMBL/GenBank/DDBJ databases">
        <title>Genome sequence of C. roseum typestrain.</title>
        <authorList>
            <person name="Poehlein A."/>
            <person name="Schoch T."/>
            <person name="Duerre P."/>
            <person name="Daniel R."/>
        </authorList>
    </citation>
    <scope>NUCLEOTIDE SEQUENCE [LARGE SCALE GENOMIC DNA]</scope>
    <source>
        <strain evidence="1 2">DSM 7320</strain>
    </source>
</reference>
<name>A0A1S8L3J1_9CLOT</name>
<dbReference type="STRING" id="84029.CROST_26510"/>